<evidence type="ECO:0000313" key="3">
    <source>
        <dbReference type="EMBL" id="MCF2651408.1"/>
    </source>
</evidence>
<comment type="caution">
    <text evidence="3">The sequence shown here is derived from an EMBL/GenBank/DDBJ whole genome shotgun (WGS) entry which is preliminary data.</text>
</comment>
<evidence type="ECO:0000313" key="4">
    <source>
        <dbReference type="Proteomes" id="UP001299220"/>
    </source>
</evidence>
<evidence type="ECO:0000256" key="1">
    <source>
        <dbReference type="ARBA" id="ARBA00006484"/>
    </source>
</evidence>
<dbReference type="PANTHER" id="PTHR43639">
    <property type="entry name" value="OXIDOREDUCTASE, SHORT-CHAIN DEHYDROGENASE/REDUCTASE FAMILY (AFU_ORTHOLOGUE AFUA_5G02870)"/>
    <property type="match status" value="1"/>
</dbReference>
<keyword evidence="2" id="KW-0560">Oxidoreductase</keyword>
<accession>A0ABS9CKF4</accession>
<protein>
    <submittedName>
        <fullName evidence="3">SDR family oxidoreductase</fullName>
    </submittedName>
</protein>
<dbReference type="Gene3D" id="3.40.50.720">
    <property type="entry name" value="NAD(P)-binding Rossmann-like Domain"/>
    <property type="match status" value="1"/>
</dbReference>
<dbReference type="InterPro" id="IPR002347">
    <property type="entry name" value="SDR_fam"/>
</dbReference>
<dbReference type="EMBL" id="JAFBIT010000001">
    <property type="protein sequence ID" value="MCF2651408.1"/>
    <property type="molecule type" value="Genomic_DNA"/>
</dbReference>
<dbReference type="SUPFAM" id="SSF51735">
    <property type="entry name" value="NAD(P)-binding Rossmann-fold domains"/>
    <property type="match status" value="1"/>
</dbReference>
<dbReference type="Pfam" id="PF13561">
    <property type="entry name" value="adh_short_C2"/>
    <property type="match status" value="1"/>
</dbReference>
<organism evidence="3 4">
    <name type="scientific">Anaeromassilibacillus senegalensis</name>
    <dbReference type="NCBI Taxonomy" id="1673717"/>
    <lineage>
        <taxon>Bacteria</taxon>
        <taxon>Bacillati</taxon>
        <taxon>Bacillota</taxon>
        <taxon>Clostridia</taxon>
        <taxon>Eubacteriales</taxon>
        <taxon>Acutalibacteraceae</taxon>
        <taxon>Anaeromassilibacillus</taxon>
    </lineage>
</organism>
<reference evidence="3 4" key="1">
    <citation type="submission" date="2020-12" db="EMBL/GenBank/DDBJ databases">
        <title>Whole genome sequences of gut porcine anaerobes.</title>
        <authorList>
            <person name="Kubasova T."/>
            <person name="Jahodarova E."/>
            <person name="Rychlik I."/>
        </authorList>
    </citation>
    <scope>NUCLEOTIDE SEQUENCE [LARGE SCALE GENOMIC DNA]</scope>
    <source>
        <strain evidence="3 4">An867</strain>
    </source>
</reference>
<proteinExistence type="inferred from homology"/>
<dbReference type="PRINTS" id="PR00081">
    <property type="entry name" value="GDHRDH"/>
</dbReference>
<evidence type="ECO:0000256" key="2">
    <source>
        <dbReference type="ARBA" id="ARBA00023002"/>
    </source>
</evidence>
<dbReference type="PANTHER" id="PTHR43639:SF1">
    <property type="entry name" value="SHORT-CHAIN DEHYDROGENASE_REDUCTASE FAMILY PROTEIN"/>
    <property type="match status" value="1"/>
</dbReference>
<dbReference type="InterPro" id="IPR036291">
    <property type="entry name" value="NAD(P)-bd_dom_sf"/>
</dbReference>
<comment type="similarity">
    <text evidence="1">Belongs to the short-chain dehydrogenases/reductases (SDR) family.</text>
</comment>
<sequence>MISIDLSGKVALVTGGSGQLGRVMARRLARSGADILVHYHQNREKAEELVAELTGMGVRAAALQADVTDFESVMRMQREAAKFGDPDIVVNNAVIQYEWKNVLEQDNTDFYSQFDSTVMHNVYMFKAFAPAMLEKGAGKFIVINTECSMRCDPGAAAYSAAKRGLDGLCRSFAKEVGGRGVTVNQVAPGWMITERERAHGVTTSGAYVDSVPMRRRGCDEDIADAVLFFASPLSDYITGAYLSVSGGRVMPTI</sequence>
<gene>
    <name evidence="3" type="ORF">JQM67_02145</name>
</gene>
<keyword evidence="4" id="KW-1185">Reference proteome</keyword>
<name>A0ABS9CKF4_9FIRM</name>
<dbReference type="Proteomes" id="UP001299220">
    <property type="component" value="Unassembled WGS sequence"/>
</dbReference>
<dbReference type="RefSeq" id="WP_235322378.1">
    <property type="nucleotide sequence ID" value="NZ_JAFBIT010000001.1"/>
</dbReference>